<dbReference type="Proteomes" id="UP000788993">
    <property type="component" value="Unassembled WGS sequence"/>
</dbReference>
<name>A0A9P8SY33_9ASCO</name>
<organism evidence="1 2">
    <name type="scientific">Ogataea polymorpha</name>
    <dbReference type="NCBI Taxonomy" id="460523"/>
    <lineage>
        <taxon>Eukaryota</taxon>
        <taxon>Fungi</taxon>
        <taxon>Dikarya</taxon>
        <taxon>Ascomycota</taxon>
        <taxon>Saccharomycotina</taxon>
        <taxon>Pichiomycetes</taxon>
        <taxon>Pichiales</taxon>
        <taxon>Pichiaceae</taxon>
        <taxon>Ogataea</taxon>
    </lineage>
</organism>
<accession>A0A9P8SY33</accession>
<reference evidence="1" key="2">
    <citation type="submission" date="2021-01" db="EMBL/GenBank/DDBJ databases">
        <authorList>
            <person name="Schikora-Tamarit M.A."/>
        </authorList>
    </citation>
    <scope>NUCLEOTIDE SEQUENCE</scope>
    <source>
        <strain evidence="1">NCAIM Y.01608</strain>
    </source>
</reference>
<evidence type="ECO:0000313" key="1">
    <source>
        <dbReference type="EMBL" id="KAH3658804.1"/>
    </source>
</evidence>
<proteinExistence type="predicted"/>
<reference evidence="1" key="1">
    <citation type="journal article" date="2021" name="Open Biol.">
        <title>Shared evolutionary footprints suggest mitochondrial oxidative damage underlies multiple complex I losses in fungi.</title>
        <authorList>
            <person name="Schikora-Tamarit M.A."/>
            <person name="Marcet-Houben M."/>
            <person name="Nosek J."/>
            <person name="Gabaldon T."/>
        </authorList>
    </citation>
    <scope>NUCLEOTIDE SEQUENCE</scope>
    <source>
        <strain evidence="1">NCAIM Y.01608</strain>
    </source>
</reference>
<dbReference type="AlphaFoldDB" id="A0A9P8SY33"/>
<evidence type="ECO:0000313" key="2">
    <source>
        <dbReference type="Proteomes" id="UP000788993"/>
    </source>
</evidence>
<keyword evidence="2" id="KW-1185">Reference proteome</keyword>
<gene>
    <name evidence="1" type="ORF">OGATHE_006530</name>
</gene>
<sequence>MADQFWSISTIFEESIEASSTSLGTWFCEWALVANLPELCFVTRRTTTSSSRGDMVANSFQVNNSESVFLANGLMSTKYTLVNGLGR</sequence>
<dbReference type="EMBL" id="JAEUBD010001571">
    <property type="protein sequence ID" value="KAH3658804.1"/>
    <property type="molecule type" value="Genomic_DNA"/>
</dbReference>
<protein>
    <submittedName>
        <fullName evidence="1">Uncharacterized protein</fullName>
    </submittedName>
</protein>
<comment type="caution">
    <text evidence="1">The sequence shown here is derived from an EMBL/GenBank/DDBJ whole genome shotgun (WGS) entry which is preliminary data.</text>
</comment>